<accession>A0ABR8U686</accession>
<dbReference type="RefSeq" id="WP_191692866.1">
    <property type="nucleotide sequence ID" value="NZ_JACSQN010000001.1"/>
</dbReference>
<keyword evidence="1" id="KW-1003">Cell membrane</keyword>
<dbReference type="Pfam" id="PF02659">
    <property type="entry name" value="Mntp"/>
    <property type="match status" value="1"/>
</dbReference>
<feature type="transmembrane region" description="Helical" evidence="5">
    <location>
        <begin position="104"/>
        <end position="125"/>
    </location>
</feature>
<evidence type="ECO:0000256" key="2">
    <source>
        <dbReference type="ARBA" id="ARBA00022692"/>
    </source>
</evidence>
<evidence type="ECO:0000256" key="3">
    <source>
        <dbReference type="ARBA" id="ARBA00022989"/>
    </source>
</evidence>
<keyword evidence="4 5" id="KW-0472">Membrane</keyword>
<dbReference type="EMBL" id="JACSQN010000001">
    <property type="protein sequence ID" value="MBD7983233.1"/>
    <property type="molecule type" value="Genomic_DNA"/>
</dbReference>
<feature type="transmembrane region" description="Helical" evidence="5">
    <location>
        <begin position="131"/>
        <end position="152"/>
    </location>
</feature>
<evidence type="ECO:0000313" key="6">
    <source>
        <dbReference type="EMBL" id="MBD7983233.1"/>
    </source>
</evidence>
<name>A0ABR8U686_9BACL</name>
<evidence type="ECO:0000256" key="1">
    <source>
        <dbReference type="ARBA" id="ARBA00022475"/>
    </source>
</evidence>
<keyword evidence="7" id="KW-1185">Reference proteome</keyword>
<reference evidence="6 7" key="1">
    <citation type="submission" date="2020-08" db="EMBL/GenBank/DDBJ databases">
        <title>A Genomic Blueprint of the Chicken Gut Microbiome.</title>
        <authorList>
            <person name="Gilroy R."/>
            <person name="Ravi A."/>
            <person name="Getino M."/>
            <person name="Pursley I."/>
            <person name="Horton D.L."/>
            <person name="Alikhan N.-F."/>
            <person name="Baker D."/>
            <person name="Gharbi K."/>
            <person name="Hall N."/>
            <person name="Watson M."/>
            <person name="Adriaenssens E.M."/>
            <person name="Foster-Nyarko E."/>
            <person name="Jarju S."/>
            <person name="Secka A."/>
            <person name="Antonio M."/>
            <person name="Oren A."/>
            <person name="Chaudhuri R."/>
            <person name="La Ragione R.M."/>
            <person name="Hildebrand F."/>
            <person name="Pallen M.J."/>
        </authorList>
    </citation>
    <scope>NUCLEOTIDE SEQUENCE [LARGE SCALE GENOMIC DNA]</scope>
    <source>
        <strain evidence="6 7">Sa2YVA2</strain>
    </source>
</reference>
<feature type="transmembrane region" description="Helical" evidence="5">
    <location>
        <begin position="164"/>
        <end position="181"/>
    </location>
</feature>
<proteinExistence type="predicted"/>
<evidence type="ECO:0000256" key="5">
    <source>
        <dbReference type="SAM" id="Phobius"/>
    </source>
</evidence>
<evidence type="ECO:0000313" key="7">
    <source>
        <dbReference type="Proteomes" id="UP000626786"/>
    </source>
</evidence>
<sequence length="182" mass="19764">MTFITVLLIGIVANLDNVGISISYGLRFNRIPFKYNLIISIISFIFAFFSLKAGDYFADIFSLQTANWIGGSLLITIGIWLVVKTLFFAQSQTSKELVAIDYKEAILLGFVLALNCLTIGFSAGITGAPPILTAFSIGAFSIISIIIGVQLGHRIGKTWFGKNADSVAALLLIIIGLYEIFI</sequence>
<keyword evidence="3 5" id="KW-1133">Transmembrane helix</keyword>
<dbReference type="InterPro" id="IPR003810">
    <property type="entry name" value="Mntp/YtaF"/>
</dbReference>
<protein>
    <submittedName>
        <fullName evidence="6">Manganese efflux pump</fullName>
    </submittedName>
</protein>
<feature type="transmembrane region" description="Helical" evidence="5">
    <location>
        <begin position="65"/>
        <end position="83"/>
    </location>
</feature>
<comment type="caution">
    <text evidence="6">The sequence shown here is derived from an EMBL/GenBank/DDBJ whole genome shotgun (WGS) entry which is preliminary data.</text>
</comment>
<gene>
    <name evidence="6" type="ORF">H9649_01460</name>
</gene>
<keyword evidence="2 5" id="KW-0812">Transmembrane</keyword>
<dbReference type="PANTHER" id="PTHR35529">
    <property type="entry name" value="MANGANESE EFFLUX PUMP MNTP-RELATED"/>
    <property type="match status" value="1"/>
</dbReference>
<dbReference type="PANTHER" id="PTHR35529:SF2">
    <property type="entry name" value="SPORULATION PROTEIN YTAF-RELATED"/>
    <property type="match status" value="1"/>
</dbReference>
<evidence type="ECO:0000256" key="4">
    <source>
        <dbReference type="ARBA" id="ARBA00023136"/>
    </source>
</evidence>
<organism evidence="6 7">
    <name type="scientific">Sporosarcina quadrami</name>
    <dbReference type="NCBI Taxonomy" id="2762234"/>
    <lineage>
        <taxon>Bacteria</taxon>
        <taxon>Bacillati</taxon>
        <taxon>Bacillota</taxon>
        <taxon>Bacilli</taxon>
        <taxon>Bacillales</taxon>
        <taxon>Caryophanaceae</taxon>
        <taxon>Sporosarcina</taxon>
    </lineage>
</organism>
<dbReference type="Proteomes" id="UP000626786">
    <property type="component" value="Unassembled WGS sequence"/>
</dbReference>
<feature type="transmembrane region" description="Helical" evidence="5">
    <location>
        <begin position="33"/>
        <end position="53"/>
    </location>
</feature>
<feature type="transmembrane region" description="Helical" evidence="5">
    <location>
        <begin position="6"/>
        <end position="26"/>
    </location>
</feature>